<protein>
    <submittedName>
        <fullName evidence="2">Uncharacterized protein</fullName>
    </submittedName>
</protein>
<accession>A0A1G9VHY2</accession>
<dbReference type="EMBL" id="FNHI01000012">
    <property type="protein sequence ID" value="SDM71425.1"/>
    <property type="molecule type" value="Genomic_DNA"/>
</dbReference>
<feature type="region of interest" description="Disordered" evidence="1">
    <location>
        <begin position="24"/>
        <end position="50"/>
    </location>
</feature>
<dbReference type="STRING" id="1196353.SAMN05444921_112108"/>
<keyword evidence="3" id="KW-1185">Reference proteome</keyword>
<organism evidence="2 3">
    <name type="scientific">Streptomyces wuyuanensis</name>
    <dbReference type="NCBI Taxonomy" id="1196353"/>
    <lineage>
        <taxon>Bacteria</taxon>
        <taxon>Bacillati</taxon>
        <taxon>Actinomycetota</taxon>
        <taxon>Actinomycetes</taxon>
        <taxon>Kitasatosporales</taxon>
        <taxon>Streptomycetaceae</taxon>
        <taxon>Streptomyces</taxon>
    </lineage>
</organism>
<evidence type="ECO:0000313" key="2">
    <source>
        <dbReference type="EMBL" id="SDM71425.1"/>
    </source>
</evidence>
<dbReference type="GeneID" id="40831079"/>
<dbReference type="RefSeq" id="WP_093656340.1">
    <property type="nucleotide sequence ID" value="NZ_FNHI01000012.1"/>
</dbReference>
<dbReference type="Proteomes" id="UP000199063">
    <property type="component" value="Unassembled WGS sequence"/>
</dbReference>
<evidence type="ECO:0000313" key="3">
    <source>
        <dbReference type="Proteomes" id="UP000199063"/>
    </source>
</evidence>
<proteinExistence type="predicted"/>
<feature type="compositionally biased region" description="Pro residues" evidence="1">
    <location>
        <begin position="28"/>
        <end position="43"/>
    </location>
</feature>
<dbReference type="AlphaFoldDB" id="A0A1G9VHY2"/>
<dbReference type="OrthoDB" id="4324398at2"/>
<name>A0A1G9VHY2_9ACTN</name>
<sequence length="77" mass="8077">MNDLIPRLAAWLRSWLDRHFPAGAGPGLAPPPAPVVRPAPPLPAHRSPYGLDGPLDGDVSALVRPYLGDTLAHEAAA</sequence>
<gene>
    <name evidence="2" type="ORF">SAMN05444921_112108</name>
</gene>
<evidence type="ECO:0000256" key="1">
    <source>
        <dbReference type="SAM" id="MobiDB-lite"/>
    </source>
</evidence>
<reference evidence="3" key="1">
    <citation type="submission" date="2016-10" db="EMBL/GenBank/DDBJ databases">
        <authorList>
            <person name="Varghese N."/>
            <person name="Submissions S."/>
        </authorList>
    </citation>
    <scope>NUCLEOTIDE SEQUENCE [LARGE SCALE GENOMIC DNA]</scope>
    <source>
        <strain evidence="3">CGMCC 4.7042</strain>
    </source>
</reference>